<keyword evidence="1" id="KW-0472">Membrane</keyword>
<dbReference type="GeneID" id="63366997"/>
<reference evidence="2" key="1">
    <citation type="submission" date="2020-09" db="EMBL/GenBank/DDBJ databases">
        <authorList>
            <person name="Xu S."/>
        </authorList>
    </citation>
    <scope>NUCLEOTIDE SEQUENCE</scope>
</reference>
<protein>
    <submittedName>
        <fullName evidence="2">NADH dehydrogenase subunit 4L</fullName>
    </submittedName>
</protein>
<organism evidence="2">
    <name type="scientific">Lophops carinata</name>
    <dbReference type="NCBI Taxonomy" id="130616"/>
    <lineage>
        <taxon>Eukaryota</taxon>
        <taxon>Metazoa</taxon>
        <taxon>Ecdysozoa</taxon>
        <taxon>Arthropoda</taxon>
        <taxon>Hexapoda</taxon>
        <taxon>Insecta</taxon>
        <taxon>Pterygota</taxon>
        <taxon>Neoptera</taxon>
        <taxon>Paraneoptera</taxon>
        <taxon>Hemiptera</taxon>
        <taxon>Auchenorrhyncha</taxon>
        <taxon>Fulgoroidea</taxon>
        <taxon>Lophopidae</taxon>
        <taxon>Lophops</taxon>
    </lineage>
</organism>
<name>A0A7M1IBY4_9HEMI</name>
<feature type="transmembrane region" description="Helical" evidence="1">
    <location>
        <begin position="39"/>
        <end position="63"/>
    </location>
</feature>
<gene>
    <name evidence="2" type="primary">ND4L</name>
</gene>
<keyword evidence="1" id="KW-1133">Transmembrane helix</keyword>
<evidence type="ECO:0000256" key="1">
    <source>
        <dbReference type="SAM" id="Phobius"/>
    </source>
</evidence>
<proteinExistence type="predicted"/>
<sequence length="88" mass="10920">MYLSNFMFFFSFLKLILVRKHFLLSLLMLEFLVFVKFFFFFFLFSILFMIIIFLIYLFFLGYLWKLLDSFFNCFLSAKSWSILFMVLV</sequence>
<dbReference type="AlphaFoldDB" id="A0A7M1IBY4"/>
<feature type="transmembrane region" description="Helical" evidence="1">
    <location>
        <begin position="6"/>
        <end position="27"/>
    </location>
</feature>
<geneLocation type="mitochondrion" evidence="2"/>
<accession>A0A7M1IBY4</accession>
<evidence type="ECO:0000313" key="2">
    <source>
        <dbReference type="EMBL" id="QOQ36887.1"/>
    </source>
</evidence>
<keyword evidence="2" id="KW-0496">Mitochondrion</keyword>
<dbReference type="EMBL" id="MT990448">
    <property type="protein sequence ID" value="QOQ36887.1"/>
    <property type="molecule type" value="Genomic_DNA"/>
</dbReference>
<keyword evidence="1" id="KW-0812">Transmembrane</keyword>
<dbReference type="CTD" id="4539"/>
<dbReference type="RefSeq" id="YP_010026043.1">
    <property type="nucleotide sequence ID" value="NC_053739.1"/>
</dbReference>